<dbReference type="PIRSF" id="PIRSF006078">
    <property type="entry name" value="GlxK"/>
    <property type="match status" value="1"/>
</dbReference>
<evidence type="ECO:0000256" key="3">
    <source>
        <dbReference type="ARBA" id="ARBA00022777"/>
    </source>
</evidence>
<dbReference type="RefSeq" id="WP_219938549.1">
    <property type="nucleotide sequence ID" value="NZ_JAGFNZ010000001.1"/>
</dbReference>
<dbReference type="Gene3D" id="3.90.1510.10">
    <property type="entry name" value="Glycerate kinase, domain 2"/>
    <property type="match status" value="1"/>
</dbReference>
<evidence type="ECO:0000256" key="1">
    <source>
        <dbReference type="ARBA" id="ARBA00006284"/>
    </source>
</evidence>
<gene>
    <name evidence="5" type="ORF">J5W02_00820</name>
</gene>
<keyword evidence="6" id="KW-1185">Reference proteome</keyword>
<dbReference type="GO" id="GO:0016301">
    <property type="term" value="F:kinase activity"/>
    <property type="evidence" value="ECO:0007669"/>
    <property type="project" value="UniProtKB-KW"/>
</dbReference>
<protein>
    <submittedName>
        <fullName evidence="5">Glycerate kinase</fullName>
    </submittedName>
</protein>
<evidence type="ECO:0000256" key="2">
    <source>
        <dbReference type="ARBA" id="ARBA00022679"/>
    </source>
</evidence>
<dbReference type="EMBL" id="JAGFNZ010000001">
    <property type="protein sequence ID" value="MBW7571339.1"/>
    <property type="molecule type" value="Genomic_DNA"/>
</dbReference>
<dbReference type="PANTHER" id="PTHR21599:SF0">
    <property type="entry name" value="GLYCERATE KINASE"/>
    <property type="match status" value="1"/>
</dbReference>
<accession>A0ABS7DJ71</accession>
<dbReference type="NCBIfam" id="TIGR00045">
    <property type="entry name" value="glycerate kinase"/>
    <property type="match status" value="1"/>
</dbReference>
<dbReference type="SUPFAM" id="SSF110738">
    <property type="entry name" value="Glycerate kinase I"/>
    <property type="match status" value="1"/>
</dbReference>
<dbReference type="Gene3D" id="3.40.50.10350">
    <property type="entry name" value="Glycerate kinase, domain 1"/>
    <property type="match status" value="1"/>
</dbReference>
<organism evidence="5 6">
    <name type="scientific">Caproiciproducens faecalis</name>
    <dbReference type="NCBI Taxonomy" id="2820301"/>
    <lineage>
        <taxon>Bacteria</taxon>
        <taxon>Bacillati</taxon>
        <taxon>Bacillota</taxon>
        <taxon>Clostridia</taxon>
        <taxon>Eubacteriales</taxon>
        <taxon>Acutalibacteraceae</taxon>
        <taxon>Caproiciproducens</taxon>
    </lineage>
</organism>
<evidence type="ECO:0000313" key="5">
    <source>
        <dbReference type="EMBL" id="MBW7571339.1"/>
    </source>
</evidence>
<dbReference type="InterPro" id="IPR036129">
    <property type="entry name" value="Glycerate_kinase_sf"/>
</dbReference>
<comment type="similarity">
    <text evidence="1 4">Belongs to the glycerate kinase type-1 family.</text>
</comment>
<reference evidence="5 6" key="1">
    <citation type="submission" date="2021-03" db="EMBL/GenBank/DDBJ databases">
        <title>Caproiciproducens sp. nov. isolated from feces of cow.</title>
        <authorList>
            <person name="Choi J.-Y."/>
        </authorList>
    </citation>
    <scope>NUCLEOTIDE SEQUENCE [LARGE SCALE GENOMIC DNA]</scope>
    <source>
        <strain evidence="5 6">AGMB10547</strain>
    </source>
</reference>
<dbReference type="PANTHER" id="PTHR21599">
    <property type="entry name" value="GLYCERATE KINASE"/>
    <property type="match status" value="1"/>
</dbReference>
<comment type="caution">
    <text evidence="5">The sequence shown here is derived from an EMBL/GenBank/DDBJ whole genome shotgun (WGS) entry which is preliminary data.</text>
</comment>
<dbReference type="InterPro" id="IPR018197">
    <property type="entry name" value="Glycerate_kinase_RE-like"/>
</dbReference>
<dbReference type="Proteomes" id="UP000719942">
    <property type="component" value="Unassembled WGS sequence"/>
</dbReference>
<dbReference type="InterPro" id="IPR018193">
    <property type="entry name" value="Glyc_kinase_flavodox-like_fold"/>
</dbReference>
<keyword evidence="2 4" id="KW-0808">Transferase</keyword>
<sequence>MKKILLIPDSYKGTMSSREICAIMEKSIHSFFPDTEVVSIPVADGGEGSVDSFLSAVGGDKVELTVKGPYFEDIRSFYGRIHDSIAVVEMAAAAGLPLVEDHKHAEQTTTYGVGQLIEHAARAGCKKIIVGLGGSATNDGGAGAAAALGICFKNAEGKSFIPVGGTLDQIVSIDASGISPYLAGVEVVTMCDIDNLLCGPQGASAVFGPQKGADEDMVKLLDANLAHLAEIVKRDLGKDVANLKGAGAAGGMGAGMVAFFGSKLQMGIETVLDTVGFDSLLKGADLVFSGEGKIDFQSLCGKVIIGVAHRAKKKNVPLIAVVGDIGNQIEEVYKEGVNAVFSINRVAVPFTEARLRSKSDLRLTMDSIMRLLTLKNRSDCNLLK</sequence>
<evidence type="ECO:0000313" key="6">
    <source>
        <dbReference type="Proteomes" id="UP000719942"/>
    </source>
</evidence>
<name>A0ABS7DJ71_9FIRM</name>
<dbReference type="InterPro" id="IPR004381">
    <property type="entry name" value="Glycerate_kinase"/>
</dbReference>
<keyword evidence="3 4" id="KW-0418">Kinase</keyword>
<evidence type="ECO:0000256" key="4">
    <source>
        <dbReference type="PIRNR" id="PIRNR006078"/>
    </source>
</evidence>
<proteinExistence type="inferred from homology"/>
<dbReference type="Pfam" id="PF02595">
    <property type="entry name" value="Gly_kinase"/>
    <property type="match status" value="1"/>
</dbReference>